<gene>
    <name evidence="2" type="ORF">CHLNCDRAFT_56556</name>
</gene>
<dbReference type="KEGG" id="cvr:CHLNCDRAFT_56556"/>
<name>E1Z335_CHLVA</name>
<evidence type="ECO:0000313" key="3">
    <source>
        <dbReference type="Proteomes" id="UP000008141"/>
    </source>
</evidence>
<evidence type="ECO:0000256" key="1">
    <source>
        <dbReference type="SAM" id="MobiDB-lite"/>
    </source>
</evidence>
<dbReference type="Proteomes" id="UP000008141">
    <property type="component" value="Unassembled WGS sequence"/>
</dbReference>
<protein>
    <submittedName>
        <fullName evidence="2">Expressed protein</fullName>
    </submittedName>
</protein>
<proteinExistence type="predicted"/>
<feature type="region of interest" description="Disordered" evidence="1">
    <location>
        <begin position="261"/>
        <end position="400"/>
    </location>
</feature>
<evidence type="ECO:0000313" key="2">
    <source>
        <dbReference type="EMBL" id="EFN59768.1"/>
    </source>
</evidence>
<dbReference type="OrthoDB" id="515355at2759"/>
<sequence length="646" mass="68051">MDGSVACPLQTQLPQSWHEQFRPGTQLPEIRAYKLGKKRWSYNQVELVLGEEGGTRTAAVQQALHASGAKFPEAHQDSAVGFLIQLESGVKVQAHVYLCYDRQPGDACGASGSGRGRGPALVPGSDHFAWNLVTRKHCCKGCEGRVLRSIQRFGRLGKRCRGGEAKAAPPPEPAPIDANGEAGAAPAGHGSRKDPRYMYLSLDEACTHVDAAAFRLVAGIYNRQGTRLLTTAVSPPIRVLANNDVPTGAARISLEARLPACPPTGRGGAPRLAARRRGGRPPRRACARVRPSPAAASWCPGSGALSQARPASMRQLARQQSRQQQQQQQQQSCGHSGAAEAWPLAPGALGTPPRRSPPRQLPEAPKLSPSQASLLACGSVGSTGEAGSGGRLRHVGSSTIKQEQLGDGDVYSIEGSCALHVGRFGSLEMDSLGNRGCPEPPEHWLAPAGHADISAVAAGFVRSGDAAAQAEAERQLRLLRELKAKLLAASNQEASSGCEVSAAAPSSVGCAPAAAREAEEHVSPSIEAPASPSAHDWLPAAAASDTMLPAESLMEHNLGLPLLLLEHGSGGFGGADDEDEQLHTIMLPGHHEHTAIEMLDMRMPPLFDDAGPLLSGHTWLAPVPVPRWHQYQCHHCLPPPSSQATA</sequence>
<dbReference type="RefSeq" id="XP_005851870.1">
    <property type="nucleotide sequence ID" value="XM_005851808.1"/>
</dbReference>
<dbReference type="AlphaFoldDB" id="E1Z335"/>
<feature type="region of interest" description="Disordered" evidence="1">
    <location>
        <begin position="161"/>
        <end position="191"/>
    </location>
</feature>
<feature type="compositionally biased region" description="Low complexity" evidence="1">
    <location>
        <begin position="318"/>
        <end position="332"/>
    </location>
</feature>
<feature type="compositionally biased region" description="Basic residues" evidence="1">
    <location>
        <begin position="273"/>
        <end position="287"/>
    </location>
</feature>
<keyword evidence="3" id="KW-1185">Reference proteome</keyword>
<dbReference type="STRING" id="554065.E1Z335"/>
<dbReference type="GeneID" id="17359049"/>
<dbReference type="eggNOG" id="ENOG502S41F">
    <property type="taxonomic scope" value="Eukaryota"/>
</dbReference>
<organism evidence="3">
    <name type="scientific">Chlorella variabilis</name>
    <name type="common">Green alga</name>
    <dbReference type="NCBI Taxonomy" id="554065"/>
    <lineage>
        <taxon>Eukaryota</taxon>
        <taxon>Viridiplantae</taxon>
        <taxon>Chlorophyta</taxon>
        <taxon>core chlorophytes</taxon>
        <taxon>Trebouxiophyceae</taxon>
        <taxon>Chlorellales</taxon>
        <taxon>Chlorellaceae</taxon>
        <taxon>Chlorella clade</taxon>
        <taxon>Chlorella</taxon>
    </lineage>
</organism>
<dbReference type="InParanoid" id="E1Z335"/>
<dbReference type="EMBL" id="GL433835">
    <property type="protein sequence ID" value="EFN59768.1"/>
    <property type="molecule type" value="Genomic_DNA"/>
</dbReference>
<reference evidence="2 3" key="1">
    <citation type="journal article" date="2010" name="Plant Cell">
        <title>The Chlorella variabilis NC64A genome reveals adaptation to photosymbiosis, coevolution with viruses, and cryptic sex.</title>
        <authorList>
            <person name="Blanc G."/>
            <person name="Duncan G."/>
            <person name="Agarkova I."/>
            <person name="Borodovsky M."/>
            <person name="Gurnon J."/>
            <person name="Kuo A."/>
            <person name="Lindquist E."/>
            <person name="Lucas S."/>
            <person name="Pangilinan J."/>
            <person name="Polle J."/>
            <person name="Salamov A."/>
            <person name="Terry A."/>
            <person name="Yamada T."/>
            <person name="Dunigan D.D."/>
            <person name="Grigoriev I.V."/>
            <person name="Claverie J.M."/>
            <person name="Van Etten J.L."/>
        </authorList>
    </citation>
    <scope>NUCLEOTIDE SEQUENCE [LARGE SCALE GENOMIC DNA]</scope>
    <source>
        <strain evidence="2 3">NC64A</strain>
    </source>
</reference>
<accession>E1Z335</accession>